<evidence type="ECO:0000313" key="4">
    <source>
        <dbReference type="Proteomes" id="UP000053831"/>
    </source>
</evidence>
<dbReference type="GO" id="GO:0046579">
    <property type="term" value="P:positive regulation of Ras protein signal transduction"/>
    <property type="evidence" value="ECO:0007669"/>
    <property type="project" value="TreeGrafter"/>
</dbReference>
<evidence type="ECO:0000256" key="1">
    <source>
        <dbReference type="ARBA" id="ARBA00093458"/>
    </source>
</evidence>
<name>A0A0N0RSV9_ESCWE</name>
<proteinExistence type="inferred from homology"/>
<gene>
    <name evidence="3" type="ORF">ESCO_004756</name>
</gene>
<dbReference type="EMBL" id="LGSR01000029">
    <property type="protein sequence ID" value="KOS16829.1"/>
    <property type="molecule type" value="Genomic_DNA"/>
</dbReference>
<feature type="region of interest" description="Disordered" evidence="2">
    <location>
        <begin position="299"/>
        <end position="333"/>
    </location>
</feature>
<dbReference type="AlphaFoldDB" id="A0A0N0RSV9"/>
<reference evidence="3 4" key="1">
    <citation type="submission" date="2015-07" db="EMBL/GenBank/DDBJ databases">
        <title>The genome of the fungus Escovopsis weberi, a specialized disease agent of ant agriculture.</title>
        <authorList>
            <person name="de Man T.J."/>
            <person name="Stajich J.E."/>
            <person name="Kubicek C.P."/>
            <person name="Chenthamara K."/>
            <person name="Atanasova L."/>
            <person name="Druzhinina I.S."/>
            <person name="Birnbaum S."/>
            <person name="Barribeau S.M."/>
            <person name="Teiling C."/>
            <person name="Suen G."/>
            <person name="Currie C."/>
            <person name="Gerardo N.M."/>
        </authorList>
    </citation>
    <scope>NUCLEOTIDE SEQUENCE [LARGE SCALE GENOMIC DNA]</scope>
</reference>
<dbReference type="Pfam" id="PF10494">
    <property type="entry name" value="Stk19"/>
    <property type="match status" value="1"/>
</dbReference>
<protein>
    <recommendedName>
        <fullName evidence="5">Serine-threonine protein kinase 19</fullName>
    </recommendedName>
</protein>
<comment type="similarity">
    <text evidence="1">Belongs to the STK19 family.</text>
</comment>
<evidence type="ECO:0000256" key="2">
    <source>
        <dbReference type="SAM" id="MobiDB-lite"/>
    </source>
</evidence>
<dbReference type="PANTHER" id="PTHR15243:SF0">
    <property type="entry name" value="SERINE_THREONINE-PROTEIN KINASE 19"/>
    <property type="match status" value="1"/>
</dbReference>
<feature type="compositionally biased region" description="Basic and acidic residues" evidence="2">
    <location>
        <begin position="33"/>
        <end position="43"/>
    </location>
</feature>
<keyword evidence="4" id="KW-1185">Reference proteome</keyword>
<evidence type="ECO:0008006" key="5">
    <source>
        <dbReference type="Google" id="ProtNLM"/>
    </source>
</evidence>
<sequence length="427" mass="44524">MPKSRSLRAVLGTSHRVRKQSALTPRKPRAKRPLPDGHHHDGDGNDDDDYMDAGNAAQLPDLGPVARLEGELLSDLSLRDVPQAMRCIRARMFSPLPATGLHSSRVARTLAARRAIPPLVSPGHLAAVLGDPSAVEREVAQLWAAGALRRVRVPRRGGTGEALIEGGDLAALVRGATGVGAGAGAGARSGRNSAEALSEGARAGFEAFLRARPTARTFPHGGVEGSGEMMGRREVDELVRAGFLASEAALWHGDRLLQRPEDRTTLTSVERVSRHASGTVSAVGGRNAVHLAGGGGGGGGGLISSSSTSSARVPASVPASSPSSPSAAAPPDGGAEALRIAVPGHGLYMKLAEGTAQWLRDLLATRPWAEGTEAWARERFEGGGLYGTRWKEFWGVEWEWVLGQAVGLGVVEVFDTGSVGRGIRGLT</sequence>
<feature type="region of interest" description="Disordered" evidence="2">
    <location>
        <begin position="1"/>
        <end position="58"/>
    </location>
</feature>
<comment type="caution">
    <text evidence="3">The sequence shown here is derived from an EMBL/GenBank/DDBJ whole genome shotgun (WGS) entry which is preliminary data.</text>
</comment>
<feature type="compositionally biased region" description="Low complexity" evidence="2">
    <location>
        <begin position="303"/>
        <end position="333"/>
    </location>
</feature>
<dbReference type="OrthoDB" id="3980126at2759"/>
<dbReference type="InterPro" id="IPR018865">
    <property type="entry name" value="STK19-like"/>
</dbReference>
<accession>A0A0N0RSV9</accession>
<dbReference type="PANTHER" id="PTHR15243">
    <property type="entry name" value="SERINE/THREONINE-PROTEIN KINASE 19"/>
    <property type="match status" value="1"/>
</dbReference>
<dbReference type="Proteomes" id="UP000053831">
    <property type="component" value="Unassembled WGS sequence"/>
</dbReference>
<organism evidence="3 4">
    <name type="scientific">Escovopsis weberi</name>
    <dbReference type="NCBI Taxonomy" id="150374"/>
    <lineage>
        <taxon>Eukaryota</taxon>
        <taxon>Fungi</taxon>
        <taxon>Dikarya</taxon>
        <taxon>Ascomycota</taxon>
        <taxon>Pezizomycotina</taxon>
        <taxon>Sordariomycetes</taxon>
        <taxon>Hypocreomycetidae</taxon>
        <taxon>Hypocreales</taxon>
        <taxon>Hypocreaceae</taxon>
        <taxon>Escovopsis</taxon>
    </lineage>
</organism>
<evidence type="ECO:0000313" key="3">
    <source>
        <dbReference type="EMBL" id="KOS16829.1"/>
    </source>
</evidence>